<comment type="caution">
    <text evidence="1">The sequence shown here is derived from an EMBL/GenBank/DDBJ whole genome shotgun (WGS) entry which is preliminary data.</text>
</comment>
<organism evidence="1 2">
    <name type="scientific">Zarea fungicola</name>
    <dbReference type="NCBI Taxonomy" id="93591"/>
    <lineage>
        <taxon>Eukaryota</taxon>
        <taxon>Fungi</taxon>
        <taxon>Dikarya</taxon>
        <taxon>Ascomycota</taxon>
        <taxon>Pezizomycotina</taxon>
        <taxon>Sordariomycetes</taxon>
        <taxon>Hypocreomycetidae</taxon>
        <taxon>Hypocreales</taxon>
        <taxon>Cordycipitaceae</taxon>
        <taxon>Zarea</taxon>
    </lineage>
</organism>
<reference evidence="1" key="1">
    <citation type="submission" date="2022-08" db="EMBL/GenBank/DDBJ databases">
        <title>Genome Sequence of Lecanicillium fungicola.</title>
        <authorList>
            <person name="Buettner E."/>
        </authorList>
    </citation>
    <scope>NUCLEOTIDE SEQUENCE</scope>
    <source>
        <strain evidence="1">Babe33</strain>
    </source>
</reference>
<sequence>MFLHEEEAVLMYRPGGLHPVCLGDTFDDGRYRVVHKLGFGDSSTVWLVRDTHRDDIWAALKILTAQSSSATDNPRNELIILQALQDGDNDFVPWLHKAFLHHGPNGSHLCIVTDFLGPSLRQIVTSYYNWGERLEPDNILWLTSQLLEATALLHEAGIAHGGIYSYPPILPLSTHLLTYLTALLDVMGSPETAELLNADGSDLGPHLPRQLVGMTQWSDWTDEFDEDLCLVDFGQSFCHDAVPTALSQPYDLRVPETLLAPQFDYRVDLWRLGCIIYALVFLGYPFMTLGKKTSLVRQMINFVGPLPPEWEEAWQTLIAADPSYSPLLGLDPLFADMFKDRVSERELAPLLPIIQGLMRFRPADRISARAALDLLPDESSDGEDTSKLSVTTSYTPKL</sequence>
<dbReference type="Proteomes" id="UP001143910">
    <property type="component" value="Unassembled WGS sequence"/>
</dbReference>
<name>A0ACC1NAR6_9HYPO</name>
<proteinExistence type="predicted"/>
<accession>A0ACC1NAR6</accession>
<evidence type="ECO:0000313" key="1">
    <source>
        <dbReference type="EMBL" id="KAJ2975946.1"/>
    </source>
</evidence>
<keyword evidence="2" id="KW-1185">Reference proteome</keyword>
<protein>
    <submittedName>
        <fullName evidence="1">Uncharacterized protein</fullName>
    </submittedName>
</protein>
<dbReference type="EMBL" id="JANJQO010000641">
    <property type="protein sequence ID" value="KAJ2975946.1"/>
    <property type="molecule type" value="Genomic_DNA"/>
</dbReference>
<evidence type="ECO:0000313" key="2">
    <source>
        <dbReference type="Proteomes" id="UP001143910"/>
    </source>
</evidence>
<gene>
    <name evidence="1" type="ORF">NQ176_g5231</name>
</gene>